<dbReference type="RefSeq" id="WP_104710473.1">
    <property type="nucleotide sequence ID" value="NZ_PTRA01000001.1"/>
</dbReference>
<accession>A0A2S7IN68</accession>
<name>A0A2S7IN68_9BACT</name>
<dbReference type="OrthoDB" id="9980177at2"/>
<proteinExistence type="predicted"/>
<sequence>MLKKVKIIKKDEAAQVTLFIGGTTKALTDANLSDDEARLIMQQYPETFGLFFEDKKPTPATAS</sequence>
<dbReference type="AlphaFoldDB" id="A0A2S7IN68"/>
<organism evidence="1 2">
    <name type="scientific">Siphonobacter curvatus</name>
    <dbReference type="NCBI Taxonomy" id="2094562"/>
    <lineage>
        <taxon>Bacteria</taxon>
        <taxon>Pseudomonadati</taxon>
        <taxon>Bacteroidota</taxon>
        <taxon>Cytophagia</taxon>
        <taxon>Cytophagales</taxon>
        <taxon>Cytophagaceae</taxon>
        <taxon>Siphonobacter</taxon>
    </lineage>
</organism>
<evidence type="ECO:0000313" key="2">
    <source>
        <dbReference type="Proteomes" id="UP000239590"/>
    </source>
</evidence>
<keyword evidence="2" id="KW-1185">Reference proteome</keyword>
<dbReference type="Proteomes" id="UP000239590">
    <property type="component" value="Unassembled WGS sequence"/>
</dbReference>
<dbReference type="EMBL" id="PTRA01000001">
    <property type="protein sequence ID" value="PQA59174.1"/>
    <property type="molecule type" value="Genomic_DNA"/>
</dbReference>
<gene>
    <name evidence="1" type="ORF">C5O19_05825</name>
</gene>
<comment type="caution">
    <text evidence="1">The sequence shown here is derived from an EMBL/GenBank/DDBJ whole genome shotgun (WGS) entry which is preliminary data.</text>
</comment>
<protein>
    <submittedName>
        <fullName evidence="1">Uncharacterized protein</fullName>
    </submittedName>
</protein>
<reference evidence="2" key="1">
    <citation type="submission" date="2018-02" db="EMBL/GenBank/DDBJ databases">
        <title>Genome sequencing of Solimonas sp. HR-BB.</title>
        <authorList>
            <person name="Lee Y."/>
            <person name="Jeon C.O."/>
        </authorList>
    </citation>
    <scope>NUCLEOTIDE SEQUENCE [LARGE SCALE GENOMIC DNA]</scope>
    <source>
        <strain evidence="2">HR-U</strain>
    </source>
</reference>
<evidence type="ECO:0000313" key="1">
    <source>
        <dbReference type="EMBL" id="PQA59174.1"/>
    </source>
</evidence>